<sequence>MVEQADGGMNQDVDVTVDDVSQEVLDRVAANLAALEDDPGVKDIPGERQALKEASNPVVSAAVSVTSVVSAANESVANTAVTDSVASVAAVDDNKNYDIEDNLYRAAIHQGWDDNQIQEFMRLDPDRARATFSKIYETNNNLSKNWADMGRVKLAQENQQQDTQQTKPQQKPKEKIEFKEVNIAELKKQYDNDPVIDLVDQQQKQNKVLFDMVNDLHDKISTRQEYVPQTQQAGTEAAAVAMQIDSFFKQDDMKMFGDFYGSGDKLTPGNQANRIAMFELADQIRAGRALQGLDTSVEEALLQAHLLVTEPVREKMVRQGIVSKLQKRSKGLSLKPGSAGRDVNVVEHIKPQTEADIVENAATRLAKIEW</sequence>
<reference evidence="1" key="1">
    <citation type="submission" date="2020-03" db="EMBL/GenBank/DDBJ databases">
        <title>The deep terrestrial virosphere.</title>
        <authorList>
            <person name="Holmfeldt K."/>
            <person name="Nilsson E."/>
            <person name="Simone D."/>
            <person name="Lopez-Fernandez M."/>
            <person name="Wu X."/>
            <person name="de Brujin I."/>
            <person name="Lundin D."/>
            <person name="Andersson A."/>
            <person name="Bertilsson S."/>
            <person name="Dopson M."/>
        </authorList>
    </citation>
    <scope>NUCLEOTIDE SEQUENCE</scope>
    <source>
        <strain evidence="1">MM415B02196</strain>
    </source>
</reference>
<organism evidence="1">
    <name type="scientific">viral metagenome</name>
    <dbReference type="NCBI Taxonomy" id="1070528"/>
    <lineage>
        <taxon>unclassified sequences</taxon>
        <taxon>metagenomes</taxon>
        <taxon>organismal metagenomes</taxon>
    </lineage>
</organism>
<evidence type="ECO:0000313" key="1">
    <source>
        <dbReference type="EMBL" id="QJA85634.1"/>
    </source>
</evidence>
<accession>A0A6M3KVZ9</accession>
<protein>
    <submittedName>
        <fullName evidence="1">Uncharacterized protein</fullName>
    </submittedName>
</protein>
<name>A0A6M3KVZ9_9ZZZZ</name>
<dbReference type="EMBL" id="MT142586">
    <property type="protein sequence ID" value="QJA85634.1"/>
    <property type="molecule type" value="Genomic_DNA"/>
</dbReference>
<gene>
    <name evidence="1" type="ORF">MM415B02196_0002</name>
</gene>
<proteinExistence type="predicted"/>
<dbReference type="AlphaFoldDB" id="A0A6M3KVZ9"/>